<evidence type="ECO:0008006" key="4">
    <source>
        <dbReference type="Google" id="ProtNLM"/>
    </source>
</evidence>
<keyword evidence="1" id="KW-0472">Membrane</keyword>
<gene>
    <name evidence="2" type="ORF">JOF29_002732</name>
</gene>
<evidence type="ECO:0000313" key="2">
    <source>
        <dbReference type="EMBL" id="MBP2351649.1"/>
    </source>
</evidence>
<sequence length="118" mass="12318">MRDSIAWAVAEVILLYVVLRWAAVPILERLPAGLGHVVGLLAALLLLPEYAVTVMTRRASGRPAPFAHAYGELVCAVAVGVYRVAGILISVLHTAAGRIGHRAALVGGIGVVVIIHAV</sequence>
<keyword evidence="1" id="KW-0812">Transmembrane</keyword>
<dbReference type="EMBL" id="JAGINT010000001">
    <property type="protein sequence ID" value="MBP2351649.1"/>
    <property type="molecule type" value="Genomic_DNA"/>
</dbReference>
<proteinExistence type="predicted"/>
<reference evidence="2 3" key="1">
    <citation type="submission" date="2021-03" db="EMBL/GenBank/DDBJ databases">
        <title>Sequencing the genomes of 1000 actinobacteria strains.</title>
        <authorList>
            <person name="Klenk H.-P."/>
        </authorList>
    </citation>
    <scope>NUCLEOTIDE SEQUENCE [LARGE SCALE GENOMIC DNA]</scope>
    <source>
        <strain evidence="2 3">DSM 18824</strain>
    </source>
</reference>
<feature type="transmembrane region" description="Helical" evidence="1">
    <location>
        <begin position="33"/>
        <end position="52"/>
    </location>
</feature>
<protein>
    <recommendedName>
        <fullName evidence="4">Low temperature requirement A protein (LtrA)</fullName>
    </recommendedName>
</protein>
<evidence type="ECO:0000256" key="1">
    <source>
        <dbReference type="SAM" id="Phobius"/>
    </source>
</evidence>
<evidence type="ECO:0000313" key="3">
    <source>
        <dbReference type="Proteomes" id="UP000755585"/>
    </source>
</evidence>
<name>A0ABS4UJ69_9ACTN</name>
<dbReference type="RefSeq" id="WP_209694528.1">
    <property type="nucleotide sequence ID" value="NZ_BAAAVU010000013.1"/>
</dbReference>
<feature type="transmembrane region" description="Helical" evidence="1">
    <location>
        <begin position="73"/>
        <end position="93"/>
    </location>
</feature>
<dbReference type="Proteomes" id="UP000755585">
    <property type="component" value="Unassembled WGS sequence"/>
</dbReference>
<feature type="transmembrane region" description="Helical" evidence="1">
    <location>
        <begin position="99"/>
        <end position="117"/>
    </location>
</feature>
<keyword evidence="1" id="KW-1133">Transmembrane helix</keyword>
<feature type="transmembrane region" description="Helical" evidence="1">
    <location>
        <begin position="7"/>
        <end position="27"/>
    </location>
</feature>
<organism evidence="2 3">
    <name type="scientific">Kribbella aluminosa</name>
    <dbReference type="NCBI Taxonomy" id="416017"/>
    <lineage>
        <taxon>Bacteria</taxon>
        <taxon>Bacillati</taxon>
        <taxon>Actinomycetota</taxon>
        <taxon>Actinomycetes</taxon>
        <taxon>Propionibacteriales</taxon>
        <taxon>Kribbellaceae</taxon>
        <taxon>Kribbella</taxon>
    </lineage>
</organism>
<accession>A0ABS4UJ69</accession>
<keyword evidence="3" id="KW-1185">Reference proteome</keyword>
<comment type="caution">
    <text evidence="2">The sequence shown here is derived from an EMBL/GenBank/DDBJ whole genome shotgun (WGS) entry which is preliminary data.</text>
</comment>